<dbReference type="PANTHER" id="PTHR46796">
    <property type="entry name" value="HTH-TYPE TRANSCRIPTIONAL ACTIVATOR RHAS-RELATED"/>
    <property type="match status" value="1"/>
</dbReference>
<dbReference type="GO" id="GO:0043565">
    <property type="term" value="F:sequence-specific DNA binding"/>
    <property type="evidence" value="ECO:0007669"/>
    <property type="project" value="InterPro"/>
</dbReference>
<dbReference type="Pfam" id="PF12852">
    <property type="entry name" value="Cupin_6"/>
    <property type="match status" value="1"/>
</dbReference>
<dbReference type="Gene3D" id="1.10.10.60">
    <property type="entry name" value="Homeodomain-like"/>
    <property type="match status" value="2"/>
</dbReference>
<dbReference type="SMART" id="SM00342">
    <property type="entry name" value="HTH_ARAC"/>
    <property type="match status" value="1"/>
</dbReference>
<gene>
    <name evidence="6" type="ORF">BLA6863_02797</name>
</gene>
<feature type="compositionally biased region" description="Acidic residues" evidence="4">
    <location>
        <begin position="349"/>
        <end position="359"/>
    </location>
</feature>
<dbReference type="InterPro" id="IPR018060">
    <property type="entry name" value="HTH_AraC"/>
</dbReference>
<dbReference type="PROSITE" id="PS01124">
    <property type="entry name" value="HTH_ARAC_FAMILY_2"/>
    <property type="match status" value="1"/>
</dbReference>
<feature type="region of interest" description="Disordered" evidence="4">
    <location>
        <begin position="335"/>
        <end position="359"/>
    </location>
</feature>
<evidence type="ECO:0000313" key="7">
    <source>
        <dbReference type="Proteomes" id="UP000494170"/>
    </source>
</evidence>
<evidence type="ECO:0000256" key="2">
    <source>
        <dbReference type="ARBA" id="ARBA00023125"/>
    </source>
</evidence>
<dbReference type="InterPro" id="IPR050204">
    <property type="entry name" value="AraC_XylS_family_regulators"/>
</dbReference>
<keyword evidence="3" id="KW-0804">Transcription</keyword>
<proteinExistence type="predicted"/>
<evidence type="ECO:0000259" key="5">
    <source>
        <dbReference type="PROSITE" id="PS01124"/>
    </source>
</evidence>
<evidence type="ECO:0000313" key="6">
    <source>
        <dbReference type="EMBL" id="VWB60198.1"/>
    </source>
</evidence>
<dbReference type="GO" id="GO:0003700">
    <property type="term" value="F:DNA-binding transcription factor activity"/>
    <property type="evidence" value="ECO:0007669"/>
    <property type="project" value="InterPro"/>
</dbReference>
<dbReference type="EMBL" id="CABVPY010000014">
    <property type="protein sequence ID" value="VWB60198.1"/>
    <property type="molecule type" value="Genomic_DNA"/>
</dbReference>
<feature type="domain" description="HTH araC/xylS-type" evidence="5">
    <location>
        <begin position="241"/>
        <end position="339"/>
    </location>
</feature>
<dbReference type="InterPro" id="IPR032783">
    <property type="entry name" value="AraC_lig"/>
</dbReference>
<dbReference type="PANTHER" id="PTHR46796:SF7">
    <property type="entry name" value="ARAC FAMILY TRANSCRIPTIONAL REGULATOR"/>
    <property type="match status" value="1"/>
</dbReference>
<evidence type="ECO:0000256" key="1">
    <source>
        <dbReference type="ARBA" id="ARBA00023015"/>
    </source>
</evidence>
<organism evidence="6 7">
    <name type="scientific">Burkholderia lata (strain ATCC 17760 / DSM 23089 / LMG 22485 / NCIMB 9086 / R18194 / 383)</name>
    <dbReference type="NCBI Taxonomy" id="482957"/>
    <lineage>
        <taxon>Bacteria</taxon>
        <taxon>Pseudomonadati</taxon>
        <taxon>Pseudomonadota</taxon>
        <taxon>Betaproteobacteria</taxon>
        <taxon>Burkholderiales</taxon>
        <taxon>Burkholderiaceae</taxon>
        <taxon>Burkholderia</taxon>
        <taxon>Burkholderia cepacia complex</taxon>
    </lineage>
</organism>
<evidence type="ECO:0000256" key="4">
    <source>
        <dbReference type="SAM" id="MobiDB-lite"/>
    </source>
</evidence>
<keyword evidence="2" id="KW-0238">DNA-binding</keyword>
<protein>
    <submittedName>
        <fullName evidence="6">AraC family transcriptional regulator</fullName>
    </submittedName>
</protein>
<dbReference type="InterPro" id="IPR009057">
    <property type="entry name" value="Homeodomain-like_sf"/>
</dbReference>
<name>A0A6P2KW62_BURL3</name>
<keyword evidence="1" id="KW-0805">Transcription regulation</keyword>
<dbReference type="AlphaFoldDB" id="A0A6P2KW62"/>
<dbReference type="Pfam" id="PF12833">
    <property type="entry name" value="HTH_18"/>
    <property type="match status" value="1"/>
</dbReference>
<reference evidence="6 7" key="1">
    <citation type="submission" date="2019-09" db="EMBL/GenBank/DDBJ databases">
        <authorList>
            <person name="Depoorter E."/>
        </authorList>
    </citation>
    <scope>NUCLEOTIDE SEQUENCE [LARGE SCALE GENOMIC DNA]</scope>
    <source>
        <strain evidence="6">LMG 6863</strain>
    </source>
</reference>
<evidence type="ECO:0000256" key="3">
    <source>
        <dbReference type="ARBA" id="ARBA00023163"/>
    </source>
</evidence>
<dbReference type="SUPFAM" id="SSF46689">
    <property type="entry name" value="Homeodomain-like"/>
    <property type="match status" value="2"/>
</dbReference>
<sequence length="359" mass="38255">MRSTSRAIIGISRDARRTSDVSPPLDMTLESDWLSRFMALVTVTGKLEIRCAFGAPWAITYERSPACEIPYHAVLRGRAILENPDDGTVRELGGGDLVLLPHGSPHVLHDGSGLSPVPAVKRPGGHVFIGENAGTGERLDMLCGRFVVAPPHDRLIRRHLPADLVVRAATDSRTPDALAATERLTALVELMRAESLEQQLGGLAILNALSAALFALALRAISESGQAPTGLLALAGQPRLAPAIVAMLDDPAKPWTLPELAALCSMSRATFMRHFQSKLGHSAADLLTDIRMSLAANALRQPSASAEAVSADVGYQSVAAFRRVFTRWAGMTPGDWRRQSLGGPRDATASDDGEAGDVE</sequence>
<accession>A0A6P2KW62</accession>
<dbReference type="Proteomes" id="UP000494170">
    <property type="component" value="Unassembled WGS sequence"/>
</dbReference>